<accession>A0ABN0HBG1</accession>
<dbReference type="EMBL" id="AHOM02000004">
    <property type="protein sequence ID" value="EJZ43105.1"/>
    <property type="molecule type" value="Genomic_DNA"/>
</dbReference>
<keyword evidence="2" id="KW-1185">Reference proteome</keyword>
<comment type="caution">
    <text evidence="1">The sequence shown here is derived from an EMBL/GenBank/DDBJ whole genome shotgun (WGS) entry which is preliminary data.</text>
</comment>
<gene>
    <name evidence="1" type="ORF">LEP1GSC178_3614</name>
</gene>
<dbReference type="NCBIfam" id="NF047548">
    <property type="entry name" value="LIC_10183_fam"/>
    <property type="match status" value="1"/>
</dbReference>
<name>A0ABN0HBG1_9LEPT</name>
<evidence type="ECO:0000313" key="2">
    <source>
        <dbReference type="Proteomes" id="UP000018720"/>
    </source>
</evidence>
<evidence type="ECO:0008006" key="3">
    <source>
        <dbReference type="Google" id="ProtNLM"/>
    </source>
</evidence>
<dbReference type="RefSeq" id="WP_008590796.1">
    <property type="nucleotide sequence ID" value="NZ_AHOM02000004.1"/>
</dbReference>
<dbReference type="NCBIfam" id="NF047616">
    <property type="entry name" value="LIC10183_fam"/>
    <property type="match status" value="1"/>
</dbReference>
<sequence>MDLLTEEISGDLLLDSKTFDFATNESELDAVRSMVIEAFDMTLADDIDFPEFYSLQRKHLFEEDESGPQERLNDAYRILAQFPQIDQSTVEVSSLDKGIGISFRLKSGEELSISLGGT</sequence>
<reference evidence="1 2" key="1">
    <citation type="submission" date="2012-08" db="EMBL/GenBank/DDBJ databases">
        <authorList>
            <person name="Harkins D.M."/>
            <person name="Durkin A.S."/>
            <person name="Selengut J.D."/>
            <person name="Sanka R."/>
            <person name="DePew J."/>
            <person name="Purushe J."/>
            <person name="Matthias M.A."/>
            <person name="Vinetz J.M."/>
            <person name="Sutton G.G."/>
            <person name="Nelson W.C."/>
            <person name="Fouts D.E."/>
        </authorList>
    </citation>
    <scope>NUCLEOTIDE SEQUENCE [LARGE SCALE GENOMIC DNA]</scope>
    <source>
        <strain evidence="1 2">MMD4847</strain>
    </source>
</reference>
<organism evidence="1 2">
    <name type="scientific">Leptospira licerasiae str. MMD4847</name>
    <dbReference type="NCBI Taxonomy" id="1049971"/>
    <lineage>
        <taxon>Bacteria</taxon>
        <taxon>Pseudomonadati</taxon>
        <taxon>Spirochaetota</taxon>
        <taxon>Spirochaetia</taxon>
        <taxon>Leptospirales</taxon>
        <taxon>Leptospiraceae</taxon>
        <taxon>Leptospira</taxon>
    </lineage>
</organism>
<protein>
    <recommendedName>
        <fullName evidence="3">DUF2004 domain-containing protein</fullName>
    </recommendedName>
</protein>
<dbReference type="Proteomes" id="UP000018720">
    <property type="component" value="Unassembled WGS sequence"/>
</dbReference>
<evidence type="ECO:0000313" key="1">
    <source>
        <dbReference type="EMBL" id="EJZ43105.1"/>
    </source>
</evidence>
<proteinExistence type="predicted"/>